<keyword evidence="1 4" id="KW-0808">Transferase</keyword>
<dbReference type="Pfam" id="PF13427">
    <property type="entry name" value="AadA_C"/>
    <property type="match status" value="1"/>
</dbReference>
<dbReference type="Pfam" id="PF01909">
    <property type="entry name" value="NTP_transf_2"/>
    <property type="match status" value="1"/>
</dbReference>
<dbReference type="Proteomes" id="UP000000822">
    <property type="component" value="Chromosome"/>
</dbReference>
<dbReference type="RefSeq" id="WP_011066541.1">
    <property type="nucleotide sequence ID" value="NC_004193.1"/>
</dbReference>
<accession>Q8EPG0</accession>
<keyword evidence="2 4" id="KW-0046">Antibiotic resistance</keyword>
<comment type="catalytic activity">
    <reaction evidence="3 4">
        <text>spectinomycin + ATP = 9-O-adenylylspectinomycin + diphosphate</text>
        <dbReference type="Rhea" id="RHEA:63228"/>
        <dbReference type="ChEBI" id="CHEBI:30616"/>
        <dbReference type="ChEBI" id="CHEBI:33019"/>
        <dbReference type="ChEBI" id="CHEBI:146260"/>
        <dbReference type="ChEBI" id="CHEBI:146261"/>
    </reaction>
</comment>
<dbReference type="SUPFAM" id="SSF81301">
    <property type="entry name" value="Nucleotidyltransferase"/>
    <property type="match status" value="1"/>
</dbReference>
<name>Q8EPG0_OCEIH</name>
<keyword evidence="4" id="KW-0548">Nucleotidyltransferase</keyword>
<dbReference type="AlphaFoldDB" id="Q8EPG0"/>
<dbReference type="InterPro" id="IPR002934">
    <property type="entry name" value="Polymerase_NTP_transf_dom"/>
</dbReference>
<reference evidence="7 8" key="2">
    <citation type="journal article" date="2002" name="Nucleic Acids Res.">
        <title>Genome sequence of Oceanobacillus iheyensis isolated from the Iheya Ridge and its unexpected adaptive capabilities to extreme environments.</title>
        <authorList>
            <person name="Takami H."/>
            <person name="Takaki Y."/>
            <person name="Uchiyama I."/>
        </authorList>
    </citation>
    <scope>NUCLEOTIDE SEQUENCE [LARGE SCALE GENOMIC DNA]</scope>
    <source>
        <strain evidence="8">DSM 14371 / CIP 107618 / JCM 11309 / KCTC 3954 / HTE831</strain>
    </source>
</reference>
<dbReference type="InterPro" id="IPR024172">
    <property type="entry name" value="AadA/Aad9"/>
</dbReference>
<evidence type="ECO:0000256" key="4">
    <source>
        <dbReference type="PIRNR" id="PIRNR000819"/>
    </source>
</evidence>
<dbReference type="GO" id="GO:0046677">
    <property type="term" value="P:response to antibiotic"/>
    <property type="evidence" value="ECO:0007669"/>
    <property type="project" value="UniProtKB-KW"/>
</dbReference>
<evidence type="ECO:0000259" key="6">
    <source>
        <dbReference type="Pfam" id="PF13427"/>
    </source>
</evidence>
<reference evidence="7 8" key="1">
    <citation type="journal article" date="2001" name="FEMS Microbiol. Lett.">
        <title>Oceanobacillus iheyensis gen. nov., sp. nov., a deep-sea extremely halotolerant and alkaliphilic species isolated from a depth of 1050 m on the Iheya Ridge.</title>
        <authorList>
            <person name="Lu J."/>
            <person name="Nogi Y."/>
            <person name="Takami H."/>
        </authorList>
    </citation>
    <scope>NUCLEOTIDE SEQUENCE [LARGE SCALE GENOMIC DNA]</scope>
    <source>
        <strain evidence="8">DSM 14371 / CIP 107618 / JCM 11309 / KCTC 3954 / HTE831</strain>
    </source>
</reference>
<dbReference type="GO" id="GO:0005524">
    <property type="term" value="F:ATP binding"/>
    <property type="evidence" value="ECO:0007669"/>
    <property type="project" value="UniProtKB-KW"/>
</dbReference>
<feature type="domain" description="Adenylyltransferase AadA C-terminal" evidence="6">
    <location>
        <begin position="149"/>
        <end position="242"/>
    </location>
</feature>
<evidence type="ECO:0000256" key="3">
    <source>
        <dbReference type="ARBA" id="ARBA00047831"/>
    </source>
</evidence>
<protein>
    <recommendedName>
        <fullName evidence="4">Spectinomycin 9-adenylyltransferase</fullName>
    </recommendedName>
</protein>
<evidence type="ECO:0000259" key="5">
    <source>
        <dbReference type="Pfam" id="PF01909"/>
    </source>
</evidence>
<gene>
    <name evidence="7" type="ordered locus">OB2147</name>
</gene>
<dbReference type="STRING" id="221109.gene:10734395"/>
<dbReference type="InterPro" id="IPR025184">
    <property type="entry name" value="AadA_C"/>
</dbReference>
<dbReference type="KEGG" id="oih:OB2147"/>
<dbReference type="GO" id="GO:0070566">
    <property type="term" value="F:adenylyltransferase activity"/>
    <property type="evidence" value="ECO:0007669"/>
    <property type="project" value="InterPro"/>
</dbReference>
<dbReference type="CDD" id="cd05403">
    <property type="entry name" value="NT_KNTase_like"/>
    <property type="match status" value="1"/>
</dbReference>
<keyword evidence="4" id="KW-0547">Nucleotide-binding</keyword>
<dbReference type="EMBL" id="BA000028">
    <property type="protein sequence ID" value="BAC14103.1"/>
    <property type="molecule type" value="Genomic_DNA"/>
</dbReference>
<keyword evidence="8" id="KW-1185">Reference proteome</keyword>
<feature type="domain" description="Polymerase nucleotidyl transferase" evidence="5">
    <location>
        <begin position="22"/>
        <end position="91"/>
    </location>
</feature>
<organism evidence="7 8">
    <name type="scientific">Oceanobacillus iheyensis (strain DSM 14371 / CIP 107618 / JCM 11309 / KCTC 3954 / HTE831)</name>
    <dbReference type="NCBI Taxonomy" id="221109"/>
    <lineage>
        <taxon>Bacteria</taxon>
        <taxon>Bacillati</taxon>
        <taxon>Bacillota</taxon>
        <taxon>Bacilli</taxon>
        <taxon>Bacillales</taxon>
        <taxon>Bacillaceae</taxon>
        <taxon>Oceanobacillus</taxon>
    </lineage>
</organism>
<dbReference type="PhylomeDB" id="Q8EPG0"/>
<proteinExistence type="predicted"/>
<evidence type="ECO:0000256" key="2">
    <source>
        <dbReference type="ARBA" id="ARBA00023251"/>
    </source>
</evidence>
<dbReference type="HOGENOM" id="CLU_071584_1_0_9"/>
<dbReference type="Gene3D" id="3.30.460.10">
    <property type="entry name" value="Beta Polymerase, domain 2"/>
    <property type="match status" value="1"/>
</dbReference>
<evidence type="ECO:0000256" key="1">
    <source>
        <dbReference type="ARBA" id="ARBA00022679"/>
    </source>
</evidence>
<evidence type="ECO:0000313" key="7">
    <source>
        <dbReference type="EMBL" id="BAC14103.1"/>
    </source>
</evidence>
<evidence type="ECO:0000313" key="8">
    <source>
        <dbReference type="Proteomes" id="UP000000822"/>
    </source>
</evidence>
<dbReference type="InterPro" id="IPR043519">
    <property type="entry name" value="NT_sf"/>
</dbReference>
<sequence>MELELILDMIKNRVTKVLHKKLEGIYLHGSIVLGGFQKNKSDIDLIIVINQPLNLHEKHRLLIYFLSLSMATYPIEVSVLVKSELENWKHPSTYDFHYSEYWRDFYENAPISNVNTFLMELHTDPDLAAHLTVVINSGWCLSGEEISSLFRPIPKKDYLLSLQGEYIECIKSISDNPIYCILSLLRIEYYLFFDKIISKQQAANWGVNGNHTHSKKLLTKVKDAYENEERDTDISREDLDKIRKNFTFLFAIFERLKGE</sequence>
<keyword evidence="4" id="KW-0067">ATP-binding</keyword>
<dbReference type="eggNOG" id="COG1708">
    <property type="taxonomic scope" value="Bacteria"/>
</dbReference>
<dbReference type="PIRSF" id="PIRSF000819">
    <property type="entry name" value="Streptomycin_3-adenylyltransf"/>
    <property type="match status" value="1"/>
</dbReference>
<dbReference type="OrthoDB" id="5643411at2"/>